<organism evidence="9 10">
    <name type="scientific">Nezara viridula</name>
    <name type="common">Southern green stink bug</name>
    <name type="synonym">Cimex viridulus</name>
    <dbReference type="NCBI Taxonomy" id="85310"/>
    <lineage>
        <taxon>Eukaryota</taxon>
        <taxon>Metazoa</taxon>
        <taxon>Ecdysozoa</taxon>
        <taxon>Arthropoda</taxon>
        <taxon>Hexapoda</taxon>
        <taxon>Insecta</taxon>
        <taxon>Pterygota</taxon>
        <taxon>Neoptera</taxon>
        <taxon>Paraneoptera</taxon>
        <taxon>Hemiptera</taxon>
        <taxon>Heteroptera</taxon>
        <taxon>Panheteroptera</taxon>
        <taxon>Pentatomomorpha</taxon>
        <taxon>Pentatomoidea</taxon>
        <taxon>Pentatomidae</taxon>
        <taxon>Pentatominae</taxon>
        <taxon>Nezara</taxon>
    </lineage>
</organism>
<dbReference type="Proteomes" id="UP001152798">
    <property type="component" value="Chromosome 5"/>
</dbReference>
<keyword evidence="3 7" id="KW-0812">Transmembrane</keyword>
<gene>
    <name evidence="9" type="ORF">NEZAVI_LOCUS10819</name>
</gene>
<evidence type="ECO:0000256" key="2">
    <source>
        <dbReference type="ARBA" id="ARBA00009706"/>
    </source>
</evidence>
<dbReference type="PANTHER" id="PTHR13624:SF6">
    <property type="entry name" value="EMEI"/>
    <property type="match status" value="1"/>
</dbReference>
<feature type="transmembrane region" description="Helical" evidence="7">
    <location>
        <begin position="230"/>
        <end position="249"/>
    </location>
</feature>
<evidence type="ECO:0008006" key="11">
    <source>
        <dbReference type="Google" id="ProtNLM"/>
    </source>
</evidence>
<protein>
    <recommendedName>
        <fullName evidence="11">Transmembrane protein 161B</fullName>
    </recommendedName>
</protein>
<comment type="similarity">
    <text evidence="2">Belongs to the TMEM161 family.</text>
</comment>
<evidence type="ECO:0000256" key="5">
    <source>
        <dbReference type="ARBA" id="ARBA00023136"/>
    </source>
</evidence>
<feature type="transmembrane region" description="Helical" evidence="7">
    <location>
        <begin position="172"/>
        <end position="192"/>
    </location>
</feature>
<name>A0A9P0HGW8_NEZVI</name>
<accession>A0A9P0HGW8</accession>
<keyword evidence="6" id="KW-0325">Glycoprotein</keyword>
<dbReference type="PANTHER" id="PTHR13624">
    <property type="entry name" value="RE42071P"/>
    <property type="match status" value="1"/>
</dbReference>
<evidence type="ECO:0000313" key="10">
    <source>
        <dbReference type="Proteomes" id="UP001152798"/>
    </source>
</evidence>
<feature type="transmembrane region" description="Helical" evidence="7">
    <location>
        <begin position="137"/>
        <end position="160"/>
    </location>
</feature>
<comment type="subcellular location">
    <subcellularLocation>
        <location evidence="1">Membrane</location>
        <topology evidence="1">Multi-pass membrane protein</topology>
    </subcellularLocation>
</comment>
<keyword evidence="10" id="KW-1185">Reference proteome</keyword>
<dbReference type="GO" id="GO:0016020">
    <property type="term" value="C:membrane"/>
    <property type="evidence" value="ECO:0007669"/>
    <property type="project" value="UniProtKB-SubCell"/>
</dbReference>
<sequence>MALLGAQLVITLVMVSIIQKIGKHYSLARGLICSTGLIRYLYPTDDELRSLAGVIKEKQKGKKDRKYHENGVSANSTFHVPRNLDFQLESAKVSFLDVVHLRYYTEYQWLLDFSFYSFLVYLVSEIYTYFFPLVDEFNLSMLWCFLVILSSMKMLLYLTLEYFKADESIGERSTVIVTFFSYLIVAMAILLVDEKTLESGLETAYNSFNASAHTFLEKNGLNSEGPASKLFLKFIVAVWCALIGSFFTFPGLRLARMHWDSLRYCESRILLKIALNISFASPFVLVLLWVTPLSRHYLTKRIFSGFEEPLLSEDAFETIRLWLLVVTSLLRIILIPQYLQAYLNIAYMRVAEMKKEAGRITNKELQKKIAAVFYYMCVVALQYLIPVFLCLFYAFMYKTLGEFSWIGKPDTECMAPDHTEPLNMGDSVLASAQEFSLALNSLKQVMTKDVARGLFGFATWWTCFAMFASSSIGLLYQTYFRNVA</sequence>
<dbReference type="Pfam" id="PF10268">
    <property type="entry name" value="Tmemb_161AB"/>
    <property type="match status" value="1"/>
</dbReference>
<dbReference type="EMBL" id="OV725081">
    <property type="protein sequence ID" value="CAH1401879.1"/>
    <property type="molecule type" value="Genomic_DNA"/>
</dbReference>
<feature type="transmembrane region" description="Helical" evidence="7">
    <location>
        <begin position="109"/>
        <end position="131"/>
    </location>
</feature>
<evidence type="ECO:0000256" key="1">
    <source>
        <dbReference type="ARBA" id="ARBA00004141"/>
    </source>
</evidence>
<feature type="transmembrane region" description="Helical" evidence="7">
    <location>
        <begin position="372"/>
        <end position="395"/>
    </location>
</feature>
<keyword evidence="4 7" id="KW-1133">Transmembrane helix</keyword>
<feature type="transmembrane region" description="Helical" evidence="7">
    <location>
        <begin position="454"/>
        <end position="476"/>
    </location>
</feature>
<dbReference type="InterPro" id="IPR019395">
    <property type="entry name" value="Transmembrane_161A/B"/>
</dbReference>
<evidence type="ECO:0000256" key="6">
    <source>
        <dbReference type="ARBA" id="ARBA00023180"/>
    </source>
</evidence>
<evidence type="ECO:0000256" key="8">
    <source>
        <dbReference type="SAM" id="SignalP"/>
    </source>
</evidence>
<reference evidence="9" key="1">
    <citation type="submission" date="2022-01" db="EMBL/GenBank/DDBJ databases">
        <authorList>
            <person name="King R."/>
        </authorList>
    </citation>
    <scope>NUCLEOTIDE SEQUENCE</scope>
</reference>
<evidence type="ECO:0000256" key="7">
    <source>
        <dbReference type="SAM" id="Phobius"/>
    </source>
</evidence>
<keyword evidence="8" id="KW-0732">Signal</keyword>
<feature type="chain" id="PRO_5040217100" description="Transmembrane protein 161B" evidence="8">
    <location>
        <begin position="19"/>
        <end position="484"/>
    </location>
</feature>
<evidence type="ECO:0000256" key="3">
    <source>
        <dbReference type="ARBA" id="ARBA00022692"/>
    </source>
</evidence>
<evidence type="ECO:0000256" key="4">
    <source>
        <dbReference type="ARBA" id="ARBA00022989"/>
    </source>
</evidence>
<feature type="transmembrane region" description="Helical" evidence="7">
    <location>
        <begin position="269"/>
        <end position="290"/>
    </location>
</feature>
<dbReference type="OrthoDB" id="784140at2759"/>
<proteinExistence type="inferred from homology"/>
<dbReference type="AlphaFoldDB" id="A0A9P0HGW8"/>
<evidence type="ECO:0000313" key="9">
    <source>
        <dbReference type="EMBL" id="CAH1401879.1"/>
    </source>
</evidence>
<keyword evidence="5 7" id="KW-0472">Membrane</keyword>
<feature type="signal peptide" evidence="8">
    <location>
        <begin position="1"/>
        <end position="18"/>
    </location>
</feature>
<feature type="transmembrane region" description="Helical" evidence="7">
    <location>
        <begin position="319"/>
        <end position="339"/>
    </location>
</feature>